<dbReference type="PANTHER" id="PTHR34808:SF2">
    <property type="entry name" value="EXPRESSED PROTEIN"/>
    <property type="match status" value="1"/>
</dbReference>
<accession>A0A5N6QG86</accession>
<dbReference type="AlphaFoldDB" id="A0A5N6QG86"/>
<proteinExistence type="predicted"/>
<dbReference type="OrthoDB" id="603047at2759"/>
<dbReference type="EMBL" id="CM017321">
    <property type="protein sequence ID" value="KAE7998328.1"/>
    <property type="molecule type" value="Genomic_DNA"/>
</dbReference>
<gene>
    <name evidence="1" type="ORF">FH972_002886</name>
</gene>
<evidence type="ECO:0000313" key="2">
    <source>
        <dbReference type="Proteomes" id="UP000327013"/>
    </source>
</evidence>
<organism evidence="1 2">
    <name type="scientific">Carpinus fangiana</name>
    <dbReference type="NCBI Taxonomy" id="176857"/>
    <lineage>
        <taxon>Eukaryota</taxon>
        <taxon>Viridiplantae</taxon>
        <taxon>Streptophyta</taxon>
        <taxon>Embryophyta</taxon>
        <taxon>Tracheophyta</taxon>
        <taxon>Spermatophyta</taxon>
        <taxon>Magnoliopsida</taxon>
        <taxon>eudicotyledons</taxon>
        <taxon>Gunneridae</taxon>
        <taxon>Pentapetalae</taxon>
        <taxon>rosids</taxon>
        <taxon>fabids</taxon>
        <taxon>Fagales</taxon>
        <taxon>Betulaceae</taxon>
        <taxon>Carpinus</taxon>
    </lineage>
</organism>
<keyword evidence="2" id="KW-1185">Reference proteome</keyword>
<protein>
    <submittedName>
        <fullName evidence="1">Uncharacterized protein</fullName>
    </submittedName>
</protein>
<reference evidence="1 2" key="1">
    <citation type="submission" date="2019-06" db="EMBL/GenBank/DDBJ databases">
        <title>A chromosomal-level reference genome of Carpinus fangiana (Coryloideae, Betulaceae).</title>
        <authorList>
            <person name="Yang X."/>
            <person name="Wang Z."/>
            <person name="Zhang L."/>
            <person name="Hao G."/>
            <person name="Liu J."/>
            <person name="Yang Y."/>
        </authorList>
    </citation>
    <scope>NUCLEOTIDE SEQUENCE [LARGE SCALE GENOMIC DNA]</scope>
    <source>
        <strain evidence="1">Cfa_2016G</strain>
        <tissue evidence="1">Leaf</tissue>
    </source>
</reference>
<dbReference type="Proteomes" id="UP000327013">
    <property type="component" value="Chromosome 1"/>
</dbReference>
<name>A0A5N6QG86_9ROSI</name>
<dbReference type="PANTHER" id="PTHR34808">
    <property type="entry name" value="EXPRESSED PROTEIN"/>
    <property type="match status" value="1"/>
</dbReference>
<sequence>MEGAVVPAAGIARKSSIESEPRTLGIHQIQYAREAAEYVVNTRSTEEAMSIFTKGLEPIGGVARDTGNTTMDTELDFAGGDHLRLQEPRDVASAPF</sequence>
<evidence type="ECO:0000313" key="1">
    <source>
        <dbReference type="EMBL" id="KAE7998328.1"/>
    </source>
</evidence>